<evidence type="ECO:0000313" key="1">
    <source>
        <dbReference type="EMBL" id="KAF2472122.1"/>
    </source>
</evidence>
<reference evidence="1" key="1">
    <citation type="journal article" date="2020" name="Stud. Mycol.">
        <title>101 Dothideomycetes genomes: a test case for predicting lifestyles and emergence of pathogens.</title>
        <authorList>
            <person name="Haridas S."/>
            <person name="Albert R."/>
            <person name="Binder M."/>
            <person name="Bloem J."/>
            <person name="Labutti K."/>
            <person name="Salamov A."/>
            <person name="Andreopoulos B."/>
            <person name="Baker S."/>
            <person name="Barry K."/>
            <person name="Bills G."/>
            <person name="Bluhm B."/>
            <person name="Cannon C."/>
            <person name="Castanera R."/>
            <person name="Culley D."/>
            <person name="Daum C."/>
            <person name="Ezra D."/>
            <person name="Gonzalez J."/>
            <person name="Henrissat B."/>
            <person name="Kuo A."/>
            <person name="Liang C."/>
            <person name="Lipzen A."/>
            <person name="Lutzoni F."/>
            <person name="Magnuson J."/>
            <person name="Mondo S."/>
            <person name="Nolan M."/>
            <person name="Ohm R."/>
            <person name="Pangilinan J."/>
            <person name="Park H.-J."/>
            <person name="Ramirez L."/>
            <person name="Alfaro M."/>
            <person name="Sun H."/>
            <person name="Tritt A."/>
            <person name="Yoshinaga Y."/>
            <person name="Zwiers L.-H."/>
            <person name="Turgeon B."/>
            <person name="Goodwin S."/>
            <person name="Spatafora J."/>
            <person name="Crous P."/>
            <person name="Grigoriev I."/>
        </authorList>
    </citation>
    <scope>NUCLEOTIDE SEQUENCE</scope>
    <source>
        <strain evidence="1">ATCC 200398</strain>
    </source>
</reference>
<gene>
    <name evidence="1" type="ORF">BDR25DRAFT_313305</name>
</gene>
<sequence>MSAPSSTQPFIAIEESYLSPDIPTTLSPNPRDPALHLIPAPTLSKLKNIGPARIRDMRASGTAMQILSHIPLDLPLKTCQRINDMLYSNIVTNSDRFAAMALLPVGDAKDAASELQRCVTKYKFVGCVLGIRKGGVQLDGTEWDGVWTMAEKYKVPVALRPVWPCGEEKRIRRERYGLMGLQVSEYTGLYPQSLICPLVTVLYPHHTTSPLLLLRLYASGLFERHPHLRLILSQNGHSIPSLLPRIQSLLASTPDFKPVRKFFEVWQYNIYISTADIMDVSSLRALVERIPVDRVLWAGNYPWEEKGAKNILWECREMGVLGKEEWEEIAWKNAERLFGVKTGVADKGGAAGMRGRRASFG</sequence>
<comment type="caution">
    <text evidence="1">The sequence shown here is derived from an EMBL/GenBank/DDBJ whole genome shotgun (WGS) entry which is preliminary data.</text>
</comment>
<dbReference type="Proteomes" id="UP000799755">
    <property type="component" value="Unassembled WGS sequence"/>
</dbReference>
<protein>
    <submittedName>
        <fullName evidence="1">Uncharacterized protein</fullName>
    </submittedName>
</protein>
<dbReference type="EMBL" id="MU003503">
    <property type="protein sequence ID" value="KAF2472122.1"/>
    <property type="molecule type" value="Genomic_DNA"/>
</dbReference>
<accession>A0ACB6R0T2</accession>
<keyword evidence="2" id="KW-1185">Reference proteome</keyword>
<proteinExistence type="predicted"/>
<evidence type="ECO:0000313" key="2">
    <source>
        <dbReference type="Proteomes" id="UP000799755"/>
    </source>
</evidence>
<organism evidence="1 2">
    <name type="scientific">Lindgomyces ingoldianus</name>
    <dbReference type="NCBI Taxonomy" id="673940"/>
    <lineage>
        <taxon>Eukaryota</taxon>
        <taxon>Fungi</taxon>
        <taxon>Dikarya</taxon>
        <taxon>Ascomycota</taxon>
        <taxon>Pezizomycotina</taxon>
        <taxon>Dothideomycetes</taxon>
        <taxon>Pleosporomycetidae</taxon>
        <taxon>Pleosporales</taxon>
        <taxon>Lindgomycetaceae</taxon>
        <taxon>Lindgomyces</taxon>
    </lineage>
</organism>
<name>A0ACB6R0T2_9PLEO</name>